<sequence>MTNIEASLSSPKCVEIYMKESTTMHAHPCHQVKFVVDQAAKFGRIDIFEWILDTFLPCGFEKVVGQIWNKNCVWKKHKGKPFVVDSVSNCFWDSKTVENANRNEQTLMLKWLQDHTLLDN</sequence>
<organism evidence="1 2">
    <name type="scientific">Chaetoceros tenuissimus</name>
    <dbReference type="NCBI Taxonomy" id="426638"/>
    <lineage>
        <taxon>Eukaryota</taxon>
        <taxon>Sar</taxon>
        <taxon>Stramenopiles</taxon>
        <taxon>Ochrophyta</taxon>
        <taxon>Bacillariophyta</taxon>
        <taxon>Coscinodiscophyceae</taxon>
        <taxon>Chaetocerotophycidae</taxon>
        <taxon>Chaetocerotales</taxon>
        <taxon>Chaetocerotaceae</taxon>
        <taxon>Chaetoceros</taxon>
    </lineage>
</organism>
<dbReference type="Proteomes" id="UP001054902">
    <property type="component" value="Unassembled WGS sequence"/>
</dbReference>
<protein>
    <submittedName>
        <fullName evidence="1">Uncharacterized protein</fullName>
    </submittedName>
</protein>
<proteinExistence type="predicted"/>
<accession>A0AAD3CVR8</accession>
<name>A0AAD3CVR8_9STRA</name>
<dbReference type="EMBL" id="BLLK01000046">
    <property type="protein sequence ID" value="GFH52779.1"/>
    <property type="molecule type" value="Genomic_DNA"/>
</dbReference>
<comment type="caution">
    <text evidence="1">The sequence shown here is derived from an EMBL/GenBank/DDBJ whole genome shotgun (WGS) entry which is preliminary data.</text>
</comment>
<evidence type="ECO:0000313" key="1">
    <source>
        <dbReference type="EMBL" id="GFH52779.1"/>
    </source>
</evidence>
<reference evidence="1 2" key="1">
    <citation type="journal article" date="2021" name="Sci. Rep.">
        <title>The genome of the diatom Chaetoceros tenuissimus carries an ancient integrated fragment of an extant virus.</title>
        <authorList>
            <person name="Hongo Y."/>
            <person name="Kimura K."/>
            <person name="Takaki Y."/>
            <person name="Yoshida Y."/>
            <person name="Baba S."/>
            <person name="Kobayashi G."/>
            <person name="Nagasaki K."/>
            <person name="Hano T."/>
            <person name="Tomaru Y."/>
        </authorList>
    </citation>
    <scope>NUCLEOTIDE SEQUENCE [LARGE SCALE GENOMIC DNA]</scope>
    <source>
        <strain evidence="1 2">NIES-3715</strain>
    </source>
</reference>
<keyword evidence="2" id="KW-1185">Reference proteome</keyword>
<evidence type="ECO:0000313" key="2">
    <source>
        <dbReference type="Proteomes" id="UP001054902"/>
    </source>
</evidence>
<gene>
    <name evidence="1" type="ORF">CTEN210_09255</name>
</gene>
<dbReference type="AlphaFoldDB" id="A0AAD3CVR8"/>